<feature type="transmembrane region" description="Helical" evidence="6">
    <location>
        <begin position="152"/>
        <end position="173"/>
    </location>
</feature>
<dbReference type="PANTHER" id="PTHR12677">
    <property type="entry name" value="GOLGI APPARATUS MEMBRANE PROTEIN TVP38-RELATED"/>
    <property type="match status" value="1"/>
</dbReference>
<evidence type="ECO:0000256" key="6">
    <source>
        <dbReference type="RuleBase" id="RU366058"/>
    </source>
</evidence>
<dbReference type="InterPro" id="IPR032816">
    <property type="entry name" value="VTT_dom"/>
</dbReference>
<name>A0A1H8RVG0_9BACI</name>
<dbReference type="STRING" id="872970.SAMN04488134_11152"/>
<comment type="caution">
    <text evidence="6">Lacks conserved residue(s) required for the propagation of feature annotation.</text>
</comment>
<feature type="domain" description="VTT" evidence="7">
    <location>
        <begin position="57"/>
        <end position="175"/>
    </location>
</feature>
<feature type="transmembrane region" description="Helical" evidence="6">
    <location>
        <begin position="185"/>
        <end position="201"/>
    </location>
</feature>
<sequence>MVMSQAIQDTLSMEQVRELIQTNQYDVLVERFLFIYEGFGPLPGLLLPFIESFLPFLPLTVIVMTNAAAYGLLRGFLYSWIGESLGSIAVFLLIRRFKNIAVLRWIHKNKQVQRITGWLERKGFGPLFLLLCFPFSPSSVINLVSALSGVSILQFVLAILLGKTVMIFSVAYVGSSIASFAENPIRTTLIAIGISLFWFLGKRIEKYLYRNGELEHPNSIEKT</sequence>
<evidence type="ECO:0000259" key="7">
    <source>
        <dbReference type="Pfam" id="PF09335"/>
    </source>
</evidence>
<dbReference type="Pfam" id="PF09335">
    <property type="entry name" value="VTT_dom"/>
    <property type="match status" value="1"/>
</dbReference>
<evidence type="ECO:0000256" key="2">
    <source>
        <dbReference type="ARBA" id="ARBA00022475"/>
    </source>
</evidence>
<evidence type="ECO:0000313" key="8">
    <source>
        <dbReference type="EMBL" id="SEO70335.1"/>
    </source>
</evidence>
<accession>A0A1H8RVG0</accession>
<dbReference type="AlphaFoldDB" id="A0A1H8RVG0"/>
<evidence type="ECO:0000256" key="4">
    <source>
        <dbReference type="ARBA" id="ARBA00022989"/>
    </source>
</evidence>
<evidence type="ECO:0000313" key="9">
    <source>
        <dbReference type="Proteomes" id="UP000199300"/>
    </source>
</evidence>
<keyword evidence="9" id="KW-1185">Reference proteome</keyword>
<organism evidence="8 9">
    <name type="scientific">Amphibacillus marinus</name>
    <dbReference type="NCBI Taxonomy" id="872970"/>
    <lineage>
        <taxon>Bacteria</taxon>
        <taxon>Bacillati</taxon>
        <taxon>Bacillota</taxon>
        <taxon>Bacilli</taxon>
        <taxon>Bacillales</taxon>
        <taxon>Bacillaceae</taxon>
        <taxon>Amphibacillus</taxon>
    </lineage>
</organism>
<protein>
    <recommendedName>
        <fullName evidence="6">TVP38/TMEM64 family membrane protein</fullName>
    </recommendedName>
</protein>
<comment type="subcellular location">
    <subcellularLocation>
        <location evidence="1 6">Cell membrane</location>
        <topology evidence="1 6">Multi-pass membrane protein</topology>
    </subcellularLocation>
</comment>
<dbReference type="EMBL" id="FODJ01000011">
    <property type="protein sequence ID" value="SEO70335.1"/>
    <property type="molecule type" value="Genomic_DNA"/>
</dbReference>
<dbReference type="Proteomes" id="UP000199300">
    <property type="component" value="Unassembled WGS sequence"/>
</dbReference>
<evidence type="ECO:0000256" key="1">
    <source>
        <dbReference type="ARBA" id="ARBA00004651"/>
    </source>
</evidence>
<evidence type="ECO:0000256" key="3">
    <source>
        <dbReference type="ARBA" id="ARBA00022692"/>
    </source>
</evidence>
<keyword evidence="4 6" id="KW-1133">Transmembrane helix</keyword>
<comment type="similarity">
    <text evidence="6">Belongs to the TVP38/TMEM64 family.</text>
</comment>
<evidence type="ECO:0000256" key="5">
    <source>
        <dbReference type="ARBA" id="ARBA00023136"/>
    </source>
</evidence>
<reference evidence="8 9" key="1">
    <citation type="submission" date="2016-10" db="EMBL/GenBank/DDBJ databases">
        <authorList>
            <person name="de Groot N.N."/>
        </authorList>
    </citation>
    <scope>NUCLEOTIDE SEQUENCE [LARGE SCALE GENOMIC DNA]</scope>
    <source>
        <strain evidence="8 9">CGMCC 1.10434</strain>
    </source>
</reference>
<keyword evidence="3 6" id="KW-0812">Transmembrane</keyword>
<gene>
    <name evidence="8" type="ORF">SAMN04488134_11152</name>
</gene>
<proteinExistence type="inferred from homology"/>
<dbReference type="PANTHER" id="PTHR12677:SF55">
    <property type="entry name" value="UNDECAPRENYL PHOSPHATE TRANSPORTER SAOUHSC_00901-RELATED"/>
    <property type="match status" value="1"/>
</dbReference>
<dbReference type="GO" id="GO:0005886">
    <property type="term" value="C:plasma membrane"/>
    <property type="evidence" value="ECO:0007669"/>
    <property type="project" value="UniProtKB-SubCell"/>
</dbReference>
<feature type="transmembrane region" description="Helical" evidence="6">
    <location>
        <begin position="126"/>
        <end position="145"/>
    </location>
</feature>
<keyword evidence="2 6" id="KW-1003">Cell membrane</keyword>
<dbReference type="InterPro" id="IPR015414">
    <property type="entry name" value="TMEM64"/>
</dbReference>
<keyword evidence="5 6" id="KW-0472">Membrane</keyword>
<feature type="transmembrane region" description="Helical" evidence="6">
    <location>
        <begin position="53"/>
        <end position="73"/>
    </location>
</feature>